<protein>
    <submittedName>
        <fullName evidence="2">Uncharacterized protein</fullName>
    </submittedName>
</protein>
<comment type="caution">
    <text evidence="2">The sequence shown here is derived from an EMBL/GenBank/DDBJ whole genome shotgun (WGS) entry which is preliminary data.</text>
</comment>
<sequence length="203" mass="22513">MRKYGTAVLGLMFALSLEGCGEGERTVYVAQETSVEQETSAAQETSVNQETGLTAAESGETSQEVQEIPEFAVRREENVPPENMTLYSSCPFSFDNEEWQLCLYVQAELVIDGSLALDDRCAFLIRAEKGDGAYTLFEDTVQLGVPAGDVWMDLENRLHIAIRDIRSARYQVTEYVYDGEADAFYGQKVVDQDGVNYIGSIGE</sequence>
<reference evidence="2" key="1">
    <citation type="journal article" date="2021" name="PeerJ">
        <title>Extensive microbial diversity within the chicken gut microbiome revealed by metagenomics and culture.</title>
        <authorList>
            <person name="Gilroy R."/>
            <person name="Ravi A."/>
            <person name="Getino M."/>
            <person name="Pursley I."/>
            <person name="Horton D.L."/>
            <person name="Alikhan N.F."/>
            <person name="Baker D."/>
            <person name="Gharbi K."/>
            <person name="Hall N."/>
            <person name="Watson M."/>
            <person name="Adriaenssens E.M."/>
            <person name="Foster-Nyarko E."/>
            <person name="Jarju S."/>
            <person name="Secka A."/>
            <person name="Antonio M."/>
            <person name="Oren A."/>
            <person name="Chaudhuri R.R."/>
            <person name="La Ragione R."/>
            <person name="Hildebrand F."/>
            <person name="Pallen M.J."/>
        </authorList>
    </citation>
    <scope>NUCLEOTIDE SEQUENCE</scope>
    <source>
        <strain evidence="2">CHK198-12963</strain>
    </source>
</reference>
<feature type="region of interest" description="Disordered" evidence="1">
    <location>
        <begin position="38"/>
        <end position="66"/>
    </location>
</feature>
<evidence type="ECO:0000313" key="2">
    <source>
        <dbReference type="EMBL" id="HJC67852.1"/>
    </source>
</evidence>
<gene>
    <name evidence="2" type="ORF">H9931_14260</name>
</gene>
<name>A0A9D2PV67_9FIRM</name>
<proteinExistence type="predicted"/>
<accession>A0A9D2PV67</accession>
<evidence type="ECO:0000256" key="1">
    <source>
        <dbReference type="SAM" id="MobiDB-lite"/>
    </source>
</evidence>
<dbReference type="Proteomes" id="UP000823863">
    <property type="component" value="Unassembled WGS sequence"/>
</dbReference>
<dbReference type="AlphaFoldDB" id="A0A9D2PV67"/>
<feature type="compositionally biased region" description="Polar residues" evidence="1">
    <location>
        <begin position="38"/>
        <end position="52"/>
    </location>
</feature>
<organism evidence="2 3">
    <name type="scientific">Candidatus Enterocloster excrementigallinarum</name>
    <dbReference type="NCBI Taxonomy" id="2838558"/>
    <lineage>
        <taxon>Bacteria</taxon>
        <taxon>Bacillati</taxon>
        <taxon>Bacillota</taxon>
        <taxon>Clostridia</taxon>
        <taxon>Lachnospirales</taxon>
        <taxon>Lachnospiraceae</taxon>
        <taxon>Enterocloster</taxon>
    </lineage>
</organism>
<evidence type="ECO:0000313" key="3">
    <source>
        <dbReference type="Proteomes" id="UP000823863"/>
    </source>
</evidence>
<reference evidence="2" key="2">
    <citation type="submission" date="2021-04" db="EMBL/GenBank/DDBJ databases">
        <authorList>
            <person name="Gilroy R."/>
        </authorList>
    </citation>
    <scope>NUCLEOTIDE SEQUENCE</scope>
    <source>
        <strain evidence="2">CHK198-12963</strain>
    </source>
</reference>
<dbReference type="EMBL" id="DWWB01000085">
    <property type="protein sequence ID" value="HJC67852.1"/>
    <property type="molecule type" value="Genomic_DNA"/>
</dbReference>